<dbReference type="AlphaFoldDB" id="Q6IHQ9"/>
<gene>
    <name evidence="2" type="ORF">HDC01534</name>
</gene>
<proteinExistence type="predicted"/>
<reference evidence="2" key="1">
    <citation type="journal article" date="2003" name="Genome Biol.">
        <title>An integrated gene annotation and transcriptional profiling approach towards the full gene content of the Drosophila genome.</title>
        <authorList>
            <person name="Hild M."/>
            <person name="Beckmann B."/>
            <person name="Haas S.A."/>
            <person name="Koch B."/>
            <person name="Solovyev V."/>
            <person name="Busold C."/>
            <person name="Fellenberg K."/>
            <person name="Boutros M."/>
            <person name="Vingron M."/>
            <person name="Sauer F."/>
            <person name="Hoheisel J.D."/>
            <person name="Paro R."/>
        </authorList>
    </citation>
    <scope>NUCLEOTIDE SEQUENCE</scope>
</reference>
<name>Q6IHQ9_DROME</name>
<feature type="region of interest" description="Disordered" evidence="1">
    <location>
        <begin position="1"/>
        <end position="38"/>
    </location>
</feature>
<accession>Q6IHQ9</accession>
<organism evidence="2">
    <name type="scientific">Drosophila melanogaster</name>
    <name type="common">Fruit fly</name>
    <dbReference type="NCBI Taxonomy" id="7227"/>
    <lineage>
        <taxon>Eukaryota</taxon>
        <taxon>Metazoa</taxon>
        <taxon>Ecdysozoa</taxon>
        <taxon>Arthropoda</taxon>
        <taxon>Hexapoda</taxon>
        <taxon>Insecta</taxon>
        <taxon>Pterygota</taxon>
        <taxon>Neoptera</taxon>
        <taxon>Endopterygota</taxon>
        <taxon>Diptera</taxon>
        <taxon>Brachycera</taxon>
        <taxon>Muscomorpha</taxon>
        <taxon>Ephydroidea</taxon>
        <taxon>Drosophilidae</taxon>
        <taxon>Drosophila</taxon>
        <taxon>Sophophora</taxon>
    </lineage>
</organism>
<evidence type="ECO:0000313" key="2">
    <source>
        <dbReference type="EMBL" id="DAA03556.1"/>
    </source>
</evidence>
<dbReference type="EMBL" id="BK003357">
    <property type="protein sequence ID" value="DAA03556.1"/>
    <property type="molecule type" value="Genomic_DNA"/>
</dbReference>
<evidence type="ECO:0000256" key="1">
    <source>
        <dbReference type="SAM" id="MobiDB-lite"/>
    </source>
</evidence>
<protein>
    <submittedName>
        <fullName evidence="2">HDC01534</fullName>
    </submittedName>
</protein>
<sequence length="111" mass="12604">MGQAEQTKQTEPTHGTNKLERHLNASTTKTKPKERPTLFRGLRFGRPQLPKPIWSYISPQVQTQPHPRPSARCICQYFGPELQGRRIGGPVNQRAEGLEGCRQTNMLKITN</sequence>
<feature type="compositionally biased region" description="Polar residues" evidence="1">
    <location>
        <begin position="1"/>
        <end position="16"/>
    </location>
</feature>